<dbReference type="RefSeq" id="WP_011902183.1">
    <property type="nucleotide sequence ID" value="NC_009379.1"/>
</dbReference>
<sequence>MKIVLASQFKNEAVRAVEWLEYYKARGIVDFILCDDHSTDDSIARINSVEGIKVKHFSSQSVPTRFSGSSDTELYKWDLEHPQNQHTNFRRMFAYACEHYSSDTAIGFLDMDEFIFTNSDVPLHQVITEKIKPYAVMSICSFEVDSRTFVLNGSNLLDQTTRSMSVESRARSTRRTTVKSFIQLGHPLSKYAFTEPISEIGAGIHTSGLPLSSRQTWPKLIRKRLKNWLRMMVGGGPKRWYALESVWVPQNPHDSFALEDLWLRVDPYSLSYLHYRTPSYDMPINGPLFDCDYDLKKS</sequence>
<dbReference type="AlphaFoldDB" id="A4SVP4"/>
<dbReference type="HOGENOM" id="CLU_933377_0_0_4"/>
<keyword evidence="2" id="KW-1185">Reference proteome</keyword>
<dbReference type="KEGG" id="pnu:Pnuc_0338"/>
<protein>
    <submittedName>
        <fullName evidence="1">Uncharacterized protein</fullName>
    </submittedName>
</protein>
<proteinExistence type="predicted"/>
<evidence type="ECO:0000313" key="1">
    <source>
        <dbReference type="EMBL" id="ABP33558.1"/>
    </source>
</evidence>
<accession>A4SVP4</accession>
<dbReference type="Pfam" id="PF13704">
    <property type="entry name" value="Glyco_tranf_2_4"/>
    <property type="match status" value="1"/>
</dbReference>
<organism evidence="1 2">
    <name type="scientific">Polynucleobacter asymbioticus (strain DSM 18221 / CIP 109841 / QLW-P1DMWA-1)</name>
    <name type="common">Polynucleobacter necessarius subsp. asymbioticus</name>
    <dbReference type="NCBI Taxonomy" id="312153"/>
    <lineage>
        <taxon>Bacteria</taxon>
        <taxon>Pseudomonadati</taxon>
        <taxon>Pseudomonadota</taxon>
        <taxon>Betaproteobacteria</taxon>
        <taxon>Burkholderiales</taxon>
        <taxon>Burkholderiaceae</taxon>
        <taxon>Polynucleobacter</taxon>
    </lineage>
</organism>
<name>A4SVP4_POLAQ</name>
<dbReference type="GeneID" id="31480686"/>
<reference evidence="1 2" key="1">
    <citation type="journal article" date="2012" name="Stand. Genomic Sci.">
        <title>Complete genome sequence of Polynucleobacter necessarius subsp. asymbioticus type strain (QLW-P1DMWA-1(T)).</title>
        <authorList>
            <person name="Meincke L."/>
            <person name="Copeland A."/>
            <person name="Lapidus A."/>
            <person name="Lucas S."/>
            <person name="Berry K.W."/>
            <person name="Del Rio T.G."/>
            <person name="Hammon N."/>
            <person name="Dalin E."/>
            <person name="Tice H."/>
            <person name="Pitluck S."/>
            <person name="Richardson P."/>
            <person name="Bruce D."/>
            <person name="Goodwin L."/>
            <person name="Han C."/>
            <person name="Tapia R."/>
            <person name="Detter J.C."/>
            <person name="Schmutz J."/>
            <person name="Brettin T."/>
            <person name="Larimer F."/>
            <person name="Land M."/>
            <person name="Hauser L."/>
            <person name="Kyrpides N.C."/>
            <person name="Ivanova N."/>
            <person name="Goker M."/>
            <person name="Woyke T."/>
            <person name="Wu Q.L."/>
            <person name="Pockl M."/>
            <person name="Hahn M.W."/>
            <person name="Klenk H.P."/>
        </authorList>
    </citation>
    <scope>NUCLEOTIDE SEQUENCE [LARGE SCALE GENOMIC DNA]</scope>
    <source>
        <strain evidence="2">DSM 18221 / CIP 109841 / QLW-P1DMWA-1</strain>
    </source>
</reference>
<dbReference type="Proteomes" id="UP000000231">
    <property type="component" value="Chromosome"/>
</dbReference>
<dbReference type="EMBL" id="CP000655">
    <property type="protein sequence ID" value="ABP33558.1"/>
    <property type="molecule type" value="Genomic_DNA"/>
</dbReference>
<evidence type="ECO:0000313" key="2">
    <source>
        <dbReference type="Proteomes" id="UP000000231"/>
    </source>
</evidence>
<gene>
    <name evidence="1" type="ordered locus">Pnuc_0338</name>
</gene>